<evidence type="ECO:0000313" key="2">
    <source>
        <dbReference type="Proteomes" id="UP000017131"/>
    </source>
</evidence>
<organism evidence="1 2">
    <name type="scientific">Staphylococcus simulans UMC-CNS-990</name>
    <dbReference type="NCBI Taxonomy" id="1405498"/>
    <lineage>
        <taxon>Bacteria</taxon>
        <taxon>Bacillati</taxon>
        <taxon>Bacillota</taxon>
        <taxon>Bacilli</taxon>
        <taxon>Bacillales</taxon>
        <taxon>Staphylococcaceae</taxon>
        <taxon>Staphylococcus</taxon>
    </lineage>
</organism>
<gene>
    <name evidence="1" type="ORF">SSIM_07485</name>
</gene>
<keyword evidence="2" id="KW-1185">Reference proteome</keyword>
<evidence type="ECO:0008006" key="3">
    <source>
        <dbReference type="Google" id="ProtNLM"/>
    </source>
</evidence>
<dbReference type="EMBL" id="AXDY01000006">
    <property type="protein sequence ID" value="ERS93122.1"/>
    <property type="molecule type" value="Genomic_DNA"/>
</dbReference>
<evidence type="ECO:0000313" key="1">
    <source>
        <dbReference type="EMBL" id="ERS93122.1"/>
    </source>
</evidence>
<sequence>MTLKEALKYANAQLNTCTGELYVDNMREQHAKLCIKRIVEQLEQGQSLNHKFNDEGIL</sequence>
<name>A0ABN0PCB4_STASI</name>
<protein>
    <recommendedName>
        <fullName evidence="3">Phage protein</fullName>
    </recommendedName>
</protein>
<dbReference type="RefSeq" id="WP_023015630.1">
    <property type="nucleotide sequence ID" value="NZ_AXDY01000006.1"/>
</dbReference>
<accession>A0ABN0PCB4</accession>
<proteinExistence type="predicted"/>
<reference evidence="1 2" key="1">
    <citation type="journal article" date="2013" name="Genome Announc.">
        <title>Draft Genome Sequence of Staphylococcus simulans UMC-CNS-990, Isolated from a Case of Chronic Bovine Mastitis.</title>
        <authorList>
            <person name="Calcutt M.J."/>
            <person name="Foecking M.F."/>
            <person name="Hsieh H.Y."/>
            <person name="Perry J."/>
            <person name="Stewart G.C."/>
            <person name="Middleton J.R."/>
        </authorList>
    </citation>
    <scope>NUCLEOTIDE SEQUENCE [LARGE SCALE GENOMIC DNA]</scope>
    <source>
        <strain evidence="1 2">UMC-CNS-990</strain>
    </source>
</reference>
<dbReference type="Proteomes" id="UP000017131">
    <property type="component" value="Unassembled WGS sequence"/>
</dbReference>
<comment type="caution">
    <text evidence="1">The sequence shown here is derived from an EMBL/GenBank/DDBJ whole genome shotgun (WGS) entry which is preliminary data.</text>
</comment>